<organism evidence="1 2">
    <name type="scientific">Hominibacterium faecale</name>
    <dbReference type="NCBI Taxonomy" id="2839743"/>
    <lineage>
        <taxon>Bacteria</taxon>
        <taxon>Bacillati</taxon>
        <taxon>Bacillota</taxon>
        <taxon>Clostridia</taxon>
        <taxon>Peptostreptococcales</taxon>
        <taxon>Anaerovoracaceae</taxon>
        <taxon>Hominibacterium</taxon>
    </lineage>
</organism>
<dbReference type="EMBL" id="JAOSHN010000001">
    <property type="protein sequence ID" value="MCU7377390.1"/>
    <property type="molecule type" value="Genomic_DNA"/>
</dbReference>
<evidence type="ECO:0000313" key="1">
    <source>
        <dbReference type="EMBL" id="MCU7377390.1"/>
    </source>
</evidence>
<dbReference type="Proteomes" id="UP001065549">
    <property type="component" value="Unassembled WGS sequence"/>
</dbReference>
<proteinExistence type="predicted"/>
<accession>A0A9J6QUJ9</accession>
<dbReference type="RefSeq" id="WP_253020757.1">
    <property type="nucleotide sequence ID" value="NZ_JAJAGH010000010.1"/>
</dbReference>
<comment type="caution">
    <text evidence="1">The sequence shown here is derived from an EMBL/GenBank/DDBJ whole genome shotgun (WGS) entry which is preliminary data.</text>
</comment>
<gene>
    <name evidence="1" type="ORF">OBO34_03360</name>
</gene>
<evidence type="ECO:0000313" key="2">
    <source>
        <dbReference type="Proteomes" id="UP001065549"/>
    </source>
</evidence>
<protein>
    <submittedName>
        <fullName evidence="1">Uncharacterized protein</fullName>
    </submittedName>
</protein>
<dbReference type="AlphaFoldDB" id="A0A9J6QUJ9"/>
<sequence length="45" mass="5128">MVYTYKLDEKGIPYRASIMACQGGEGDSDLLPHDGQLESFHLYMF</sequence>
<name>A0A9J6QUJ9_9FIRM</name>
<reference evidence="1" key="1">
    <citation type="submission" date="2022-09" db="EMBL/GenBank/DDBJ databases">
        <title>Culturomic study of gut microbiota in children with autism spectrum disorder.</title>
        <authorList>
            <person name="Efimov B.A."/>
            <person name="Chaplin A.V."/>
            <person name="Sokolova S.R."/>
            <person name="Pikina A.P."/>
            <person name="Korzhanova M."/>
            <person name="Belova V."/>
            <person name="Korostin D."/>
        </authorList>
    </citation>
    <scope>NUCLEOTIDE SEQUENCE</scope>
    <source>
        <strain evidence="1">ASD5510</strain>
    </source>
</reference>
<keyword evidence="2" id="KW-1185">Reference proteome</keyword>